<dbReference type="Proteomes" id="UP001211065">
    <property type="component" value="Unassembled WGS sequence"/>
</dbReference>
<dbReference type="CDD" id="cd12247">
    <property type="entry name" value="RRM2_U1A_like"/>
    <property type="match status" value="1"/>
</dbReference>
<dbReference type="InterPro" id="IPR012677">
    <property type="entry name" value="Nucleotide-bd_a/b_plait_sf"/>
</dbReference>
<evidence type="ECO:0000313" key="4">
    <source>
        <dbReference type="EMBL" id="KAJ3224119.1"/>
    </source>
</evidence>
<evidence type="ECO:0000259" key="3">
    <source>
        <dbReference type="PROSITE" id="PS50102"/>
    </source>
</evidence>
<gene>
    <name evidence="4" type="ORF">HK099_000230</name>
</gene>
<organism evidence="4 5">
    <name type="scientific">Clydaea vesicula</name>
    <dbReference type="NCBI Taxonomy" id="447962"/>
    <lineage>
        <taxon>Eukaryota</taxon>
        <taxon>Fungi</taxon>
        <taxon>Fungi incertae sedis</taxon>
        <taxon>Chytridiomycota</taxon>
        <taxon>Chytridiomycota incertae sedis</taxon>
        <taxon>Chytridiomycetes</taxon>
        <taxon>Lobulomycetales</taxon>
        <taxon>Lobulomycetaceae</taxon>
        <taxon>Clydaea</taxon>
    </lineage>
</organism>
<accession>A0AAD5U4K3</accession>
<dbReference type="PANTHER" id="PTHR10501">
    <property type="entry name" value="U1 SMALL NUCLEAR RIBONUCLEOPROTEIN A/U2 SMALL NUCLEAR RIBONUCLEOPROTEIN B"/>
    <property type="match status" value="1"/>
</dbReference>
<keyword evidence="5" id="KW-1185">Reference proteome</keyword>
<name>A0AAD5U4K3_9FUNG</name>
<dbReference type="SUPFAM" id="SSF54928">
    <property type="entry name" value="RNA-binding domain, RBD"/>
    <property type="match status" value="2"/>
</dbReference>
<proteinExistence type="predicted"/>
<comment type="caution">
    <text evidence="4">The sequence shown here is derived from an EMBL/GenBank/DDBJ whole genome shotgun (WGS) entry which is preliminary data.</text>
</comment>
<feature type="domain" description="RRM" evidence="3">
    <location>
        <begin position="196"/>
        <end position="270"/>
    </location>
</feature>
<sequence length="270" mass="31551">METETLYIRNLHEKVRLESKTISKRLAHLWIAYINKKFFLNILALKTSLNQIFKPYGPIKSLTCARHLRLRGQAFVVFENVESAKKALKDVNGFPLFSKPMDVQFSKKRSFCFIKDQDQLNTMKRKRDEIRIEKEDIAKKKKLEKQEKLLLNSAQQQQFQQQIQQFQSETDKGDPMQLSMQNQSSNITDQFLPPNKILFVQNLPKDTESQILSELFQQFPSFKEVRMVSGRGDIAFVEYDDEASSEVAKNTLNGYRLTDDKIIKVTFAKK</sequence>
<protein>
    <recommendedName>
        <fullName evidence="3">RRM domain-containing protein</fullName>
    </recommendedName>
</protein>
<dbReference type="GO" id="GO:0003723">
    <property type="term" value="F:RNA binding"/>
    <property type="evidence" value="ECO:0007669"/>
    <property type="project" value="UniProtKB-UniRule"/>
</dbReference>
<dbReference type="AlphaFoldDB" id="A0AAD5U4K3"/>
<dbReference type="Pfam" id="PF00076">
    <property type="entry name" value="RRM_1"/>
    <property type="match status" value="2"/>
</dbReference>
<reference evidence="4" key="1">
    <citation type="submission" date="2020-05" db="EMBL/GenBank/DDBJ databases">
        <title>Phylogenomic resolution of chytrid fungi.</title>
        <authorList>
            <person name="Stajich J.E."/>
            <person name="Amses K."/>
            <person name="Simmons R."/>
            <person name="Seto K."/>
            <person name="Myers J."/>
            <person name="Bonds A."/>
            <person name="Quandt C.A."/>
            <person name="Barry K."/>
            <person name="Liu P."/>
            <person name="Grigoriev I."/>
            <person name="Longcore J.E."/>
            <person name="James T.Y."/>
        </authorList>
    </citation>
    <scope>NUCLEOTIDE SEQUENCE</scope>
    <source>
        <strain evidence="4">JEL0476</strain>
    </source>
</reference>
<dbReference type="InterPro" id="IPR000504">
    <property type="entry name" value="RRM_dom"/>
</dbReference>
<dbReference type="SMART" id="SM00360">
    <property type="entry name" value="RRM"/>
    <property type="match status" value="2"/>
</dbReference>
<dbReference type="Gene3D" id="3.30.70.330">
    <property type="match status" value="2"/>
</dbReference>
<dbReference type="EMBL" id="JADGJW010000104">
    <property type="protein sequence ID" value="KAJ3224119.1"/>
    <property type="molecule type" value="Genomic_DNA"/>
</dbReference>
<evidence type="ECO:0000313" key="5">
    <source>
        <dbReference type="Proteomes" id="UP001211065"/>
    </source>
</evidence>
<evidence type="ECO:0000256" key="2">
    <source>
        <dbReference type="PROSITE-ProRule" id="PRU00176"/>
    </source>
</evidence>
<dbReference type="FunFam" id="3.30.70.330:FF:000029">
    <property type="entry name" value="U2 small nuclear ribonucleoprotein B"/>
    <property type="match status" value="1"/>
</dbReference>
<evidence type="ECO:0000256" key="1">
    <source>
        <dbReference type="ARBA" id="ARBA00022884"/>
    </source>
</evidence>
<dbReference type="PROSITE" id="PS50102">
    <property type="entry name" value="RRM"/>
    <property type="match status" value="2"/>
</dbReference>
<keyword evidence="1 2" id="KW-0694">RNA-binding</keyword>
<dbReference type="InterPro" id="IPR035979">
    <property type="entry name" value="RBD_domain_sf"/>
</dbReference>
<feature type="domain" description="RRM" evidence="3">
    <location>
        <begin position="4"/>
        <end position="108"/>
    </location>
</feature>